<reference evidence="1 2" key="1">
    <citation type="journal article" date="2019" name="Nat. Ecol. Evol.">
        <title>Megaphylogeny resolves global patterns of mushroom evolution.</title>
        <authorList>
            <person name="Varga T."/>
            <person name="Krizsan K."/>
            <person name="Foldi C."/>
            <person name="Dima B."/>
            <person name="Sanchez-Garcia M."/>
            <person name="Sanchez-Ramirez S."/>
            <person name="Szollosi G.J."/>
            <person name="Szarkandi J.G."/>
            <person name="Papp V."/>
            <person name="Albert L."/>
            <person name="Andreopoulos W."/>
            <person name="Angelini C."/>
            <person name="Antonin V."/>
            <person name="Barry K.W."/>
            <person name="Bougher N.L."/>
            <person name="Buchanan P."/>
            <person name="Buyck B."/>
            <person name="Bense V."/>
            <person name="Catcheside P."/>
            <person name="Chovatia M."/>
            <person name="Cooper J."/>
            <person name="Damon W."/>
            <person name="Desjardin D."/>
            <person name="Finy P."/>
            <person name="Geml J."/>
            <person name="Haridas S."/>
            <person name="Hughes K."/>
            <person name="Justo A."/>
            <person name="Karasinski D."/>
            <person name="Kautmanova I."/>
            <person name="Kiss B."/>
            <person name="Kocsube S."/>
            <person name="Kotiranta H."/>
            <person name="LaButti K.M."/>
            <person name="Lechner B.E."/>
            <person name="Liimatainen K."/>
            <person name="Lipzen A."/>
            <person name="Lukacs Z."/>
            <person name="Mihaltcheva S."/>
            <person name="Morgado L.N."/>
            <person name="Niskanen T."/>
            <person name="Noordeloos M.E."/>
            <person name="Ohm R.A."/>
            <person name="Ortiz-Santana B."/>
            <person name="Ovrebo C."/>
            <person name="Racz N."/>
            <person name="Riley R."/>
            <person name="Savchenko A."/>
            <person name="Shiryaev A."/>
            <person name="Soop K."/>
            <person name="Spirin V."/>
            <person name="Szebenyi C."/>
            <person name="Tomsovsky M."/>
            <person name="Tulloss R.E."/>
            <person name="Uehling J."/>
            <person name="Grigoriev I.V."/>
            <person name="Vagvolgyi C."/>
            <person name="Papp T."/>
            <person name="Martin F.M."/>
            <person name="Miettinen O."/>
            <person name="Hibbett D.S."/>
            <person name="Nagy L.G."/>
        </authorList>
    </citation>
    <scope>NUCLEOTIDE SEQUENCE [LARGE SCALE GENOMIC DNA]</scope>
    <source>
        <strain evidence="1 2">HHB13444</strain>
    </source>
</reference>
<name>A0A5C3NK59_9APHY</name>
<evidence type="ECO:0000313" key="1">
    <source>
        <dbReference type="EMBL" id="TFK78111.1"/>
    </source>
</evidence>
<gene>
    <name evidence="1" type="ORF">K466DRAFT_607308</name>
</gene>
<protein>
    <submittedName>
        <fullName evidence="1">Uncharacterized protein</fullName>
    </submittedName>
</protein>
<accession>A0A5C3NK59</accession>
<organism evidence="1 2">
    <name type="scientific">Polyporus arcularius HHB13444</name>
    <dbReference type="NCBI Taxonomy" id="1314778"/>
    <lineage>
        <taxon>Eukaryota</taxon>
        <taxon>Fungi</taxon>
        <taxon>Dikarya</taxon>
        <taxon>Basidiomycota</taxon>
        <taxon>Agaricomycotina</taxon>
        <taxon>Agaricomycetes</taxon>
        <taxon>Polyporales</taxon>
        <taxon>Polyporaceae</taxon>
        <taxon>Polyporus</taxon>
    </lineage>
</organism>
<sequence length="103" mass="12073">MPDPRAQQFLDIPELPPLILPTHPPHHSSLPPNERITQERLQGLLKTIEPGLLTPEEIDLLAFVVHARSHAFAWEYEEKGFFDPRYFPDYKILLNSELYLRFL</sequence>
<keyword evidence="2" id="KW-1185">Reference proteome</keyword>
<proteinExistence type="predicted"/>
<dbReference type="EMBL" id="ML212795">
    <property type="protein sequence ID" value="TFK78111.1"/>
    <property type="molecule type" value="Genomic_DNA"/>
</dbReference>
<dbReference type="InParanoid" id="A0A5C3NK59"/>
<dbReference type="Proteomes" id="UP000308197">
    <property type="component" value="Unassembled WGS sequence"/>
</dbReference>
<dbReference type="AlphaFoldDB" id="A0A5C3NK59"/>
<evidence type="ECO:0000313" key="2">
    <source>
        <dbReference type="Proteomes" id="UP000308197"/>
    </source>
</evidence>